<accession>A0ABQ9D7Q3</accession>
<dbReference type="EMBL" id="WHWB01033839">
    <property type="protein sequence ID" value="KAJ7416398.1"/>
    <property type="molecule type" value="Genomic_DNA"/>
</dbReference>
<evidence type="ECO:0000256" key="1">
    <source>
        <dbReference type="ARBA" id="ARBA00022737"/>
    </source>
</evidence>
<sequence>MEAAPLPLLVLLVAVGAVGRAGPTPVTCGSVLKLLNVRHNVRLHSHDVRYGSGSGQQSVTAVAAADDGNSYWRVRGRTAAGCPRGTPVRCGQAIRLTHLGTGRNLHSHRFASPLSGNQEVSAFGEAGEGDYLDDWTVLCSGTYWARDAEVRFQHSSTAVFLSVTGEQYGRPIQGQKEVHGMATASHNNYWKAMEGIFMQPSEAFKVEQYHAELWLACRLAVTWCRQKLHAELKIGSFGFFWAQNISLKFQQEQQTVEIDNIWISSKLSRELPRYFELCFGEVRIRMDLQKGPGFQPSIPEAPREADVNESRADLALKPSLLRLLSQLFSIHMDSINIMVLHVATSESLWHIQASQTRLLLNGNGKSLTCEVSLTKVNSKILRSSQLDDTCLAELALALSLSLEITSKRRLVGVRLCIRTLQAELHEGLFCSPLLHHITARAQRSSAREQPSTGPGEPSKSLSVLSRDTLQLIPRRVEMKLENTSMVLSMNSQKRHLTWSLKLLQFLYQREEEQIPLHGLLLSQSRQRIVCLNSLKTSVQVTAIDLSAAVLLNTCIIHYRHQEFSHWLGLLAQEYRCQAVPVPSQGHKGRSFPQILAPIILCASLSNVNVSVQLGDTPPFALGFNSISADYQHLRPQSVHQRAVLAVDHLCWRVGNDSHIQRASHPPNMHVWGEALILDSFNLQGSYNQPLGMSSAQSDTLFLDCTIRGLQVESSDTCTECLARVLPLFCPQPGGAELAKQPPAAPSEPWGLLWKVDLKVEDVNLFTLSALVGALELRLDTLTVLGSAESCTVSVQGMVLALVKSITEKMQPCCKAPAIPNPVANLSMLSVTYHSSIRSLEVQCGEGLAVLWSPPDHMYLYHHTLATLQCHEALWGAFGQRTPPSHPPKSPTSHPATPTESPRPLQTKGPPSKRLLSLSLELSSAKLTAFVSEANYISLAAERTSVSWHSGALHGYCPELAAGFDGHSIFSFKEVEVKLLPELEEVVRHRDAFPTLRTLRNRGWVFSFASVTIEFPYQYDFSRTLDAAVSVQKWLKGLHRPGHPTSTALPPDLLLKVTHFSWVFLDDVFEVKLRDNYELMKDESKESAKRLQLLDAKVAALRKQHGELLPARKIEELYASLEKKNIEIYIQRSRRLYANTPMRRALLTWTLAHLELVAMADESFHGTERVLEQMRDLDDVSPFPPEGLEMVTQWCRMMKGRVGSFFVRIRDYPRYLFEIRNWQLSGRLIGAEQCGQACSRRRQVLKLGLPWGDATVERNMPPLKFYHDFHSVISQYTIVWGPCWDPAWTLIGQCVDLLTKPSEDPSAPLPWWDKSRLLFHGDWHMDIEQANLHQLATEDPYNTTENMHWEWSQLSFHWKPGQFIFKGNLDINVRTASKYDDCCFLHLPNLCMTLDLQWLCHGNPHDHHGVVLRSPEFLPEVPVGQQYDSYRAFRSENLNLSIRMDLTQPSKEHSQPRILLYSSTLRWMQNFWATWTSVTRPICRGKLFNNMKPSKKKLGQHYKQLSYTALFPQLQASPRGVHYWASFAQQRGIQVECCQGHIFTRGTQRLIPQAGTVMRRLISEWSITQMVSDLSQVTVHLMASTCDENADHQLDTLVKKTHLLSLSSLTYQRHSNRTAEEELPLRDGDDGFHTHQLHLVDLRASWTTTNRDIAFGLYDGYKKAAVLKRNLSTEALKGLKIDTQLQAKKLKRGPLSAHSIPARVTAPITSGRPERASSGGAYMLQKLIEETDKFVVFTEEESGASEQLCGIAACQTDDIYNRNCLIELVNCQMVLRGAETEGCVIVSAAKAQLLQCQHHPAWYGDTLKQKTSWTCLLDGMQYFATTESNPSEGEHGQLWLEVKNIEEHRQRSLDSVQELMESGQAVGGMVSTTTDWNQPSEAQQTQQVQRIISRCSCRMYYISYSHDIDPELATQIKPPETPANQEKEDLLKKQEGAVDTFTLIHHDLEISTNPAQYAMILDIVNNLLLHVEPKRKEHSEKKQRVRFQLEISSNPEEQRSSILHLQEAVRQHVAQIRQLEKQMYSNMKSLKDDSKNEILLDLNHRLQQQLSQEKADLQLESEELNILIRCFKDFQLQRANKMELRKQPEDVSVARRTEFYFAQARWRLTEEDGQLGIAELELQRFLYSKVVLRPQSSCQSGRQLALRIFSKVRPPVGGISIKEHFEVNVVPLTIQLTHQFFHRMMGFFFPGRNVEEEEVGDEEDKSKLVTTGIPVVKPRQLIVADDSLGPGKGVAQGLNRTSGVRRSFRKAPEHPVDDIDKMKERAAMNNSFIYIKIPQVPLCVSYKGEKNSVDWGDLNLVLPCLEYHNNTWTWLDFAMAVKRDSRKALVAQVIKEKLRLKPAAGAEARGKLESKSDGTIQQQEEDEKARLLIGLSVVCTYCSTGDLHALWRAAGCLAEATVRLFAAELVLVLVYLHDLGIMHRDVKVGGSRAGGLEDGVGGSLNAWHGEATSVPVSFQMENILLDERGHLKLTDFGLSRYLQWGERAHTICGTLQYMAPEVLSGGPYSHAADWWSLGVLLFALASGEFPVAPAGDHVAMLERVKQSSYESPPAFSPELARLLAELLCHNPLYRLRYLHHFQGHPFFRGVAFDAELLQKDPAGGLEPAGSEAIITPVTFPESALGAVSWMLPLVWLEKTLNAPSLLESTQHSLPLHTSQQDSSGSVTPVPTMSSGTSTTPVPTMATGTSTTPVPTMATGTSMTPVPATTAGTSTTPVPTTAVGTSTTPVPTTAAGTSTTPVPTTAAGTSMAPVLTADIGTFMAFEDQWERSINTSGGGFPCAKDSATKTDSLLWHCPREQLKTLPRAELEGRLESTLIIIEALAFQLRGWQESRRLLPGMGLAKQRDVLTQTDITCPKGEELYRHLYLEQRRQMEALQRQRGAERDLQRELELAAQNMSACSSQCLEFRGLVDRALQRLRVKQGALAQEREQVRALMSQCQSMLKRVPSKLQSCLDKRNDMRQRVDEALQAKEEAYRFLEAFRAHASARISARDQSLVSQQELCMLLADAIILQKSLSAETQAFQEFIDVTFENLQKERKAMDVEREQVRALVSRCKAVLERVPSKLQSYMEERDAMSQRTDEALQAKEKASNQLEKTLVTLRDTEAQLEQLTVANSCLGADLSIMMTNLAGVEQERNALQQENEKQGEKMAQLARDKNTLQHKCDELSQELREVGECREFLNAENLTCRTQLLEVEAKLNSTQAELNSIQTELSCAQTRLEKHVLQHEELKDSHQHLREKHVVLMKEHETTKAELLDLQTKRSKISWSFKDIAECKTWLQELTDCFNATLEEQDNDDAPSRSKAWTPGLRTPGQTPGLRTPGQTPGLWTPGQTPAFHTPAHQTSHSLGTSLVASVLKAMAGKDAGEATRGGGTVTKDKCASTPKPTDPEESLLESMRELRAVVSNLVMLSSRIQELKQRKFKALQTEISNLELHLEKVTEESEKKIDAQAATITELNKVLRTKFESEKMLQGVVKQQEEKIFQLVSRSGEVSILKSEISLLKRSLQHAETEAKVLWEELHGKELKVDTTRVQERLLQQQEVNKLRMMLLQKENEKQTLSDKNLEQVHELEMRLRHTQKLLRTHEEMQEKMKKVLSAVPEVAKGCQELPSLLWYLGLKPASKEDAELQ</sequence>
<feature type="region of interest" description="Disordered" evidence="3">
    <location>
        <begin position="3364"/>
        <end position="3391"/>
    </location>
</feature>
<feature type="domain" description="MIR" evidence="6">
    <location>
        <begin position="85"/>
        <end position="140"/>
    </location>
</feature>
<feature type="compositionally biased region" description="Low complexity" evidence="3">
    <location>
        <begin position="2702"/>
        <end position="2744"/>
    </location>
</feature>
<dbReference type="Proteomes" id="UP001145742">
    <property type="component" value="Unassembled WGS sequence"/>
</dbReference>
<feature type="coiled-coil region" evidence="2">
    <location>
        <begin position="3399"/>
        <end position="3441"/>
    </location>
</feature>
<dbReference type="PANTHER" id="PTHR15678:SF6">
    <property type="entry name" value="BRIDGE-LIKE LIPID TRANSFER PROTEIN FAMILY MEMBER 2"/>
    <property type="match status" value="1"/>
</dbReference>
<feature type="coiled-coil region" evidence="2">
    <location>
        <begin position="3541"/>
        <end position="3586"/>
    </location>
</feature>
<dbReference type="SUPFAM" id="SSF56112">
    <property type="entry name" value="Protein kinase-like (PK-like)"/>
    <property type="match status" value="1"/>
</dbReference>
<evidence type="ECO:0000256" key="4">
    <source>
        <dbReference type="SAM" id="SignalP"/>
    </source>
</evidence>
<dbReference type="InterPro" id="IPR019441">
    <property type="entry name" value="FMP27/BLTP2/Hobbit_GFWDK_RBG"/>
</dbReference>
<gene>
    <name evidence="7" type="ORF">WISP_71293</name>
</gene>
<dbReference type="SUPFAM" id="SSF82109">
    <property type="entry name" value="MIR domain"/>
    <property type="match status" value="1"/>
</dbReference>
<dbReference type="Pfam" id="PF10344">
    <property type="entry name" value="Hobbit"/>
    <property type="match status" value="1"/>
</dbReference>
<feature type="region of interest" description="Disordered" evidence="3">
    <location>
        <begin position="2650"/>
        <end position="2744"/>
    </location>
</feature>
<dbReference type="InterPro" id="IPR000719">
    <property type="entry name" value="Prot_kinase_dom"/>
</dbReference>
<evidence type="ECO:0000313" key="7">
    <source>
        <dbReference type="EMBL" id="KAJ7416398.1"/>
    </source>
</evidence>
<evidence type="ECO:0000313" key="8">
    <source>
        <dbReference type="Proteomes" id="UP001145742"/>
    </source>
</evidence>
<feature type="compositionally biased region" description="Polar residues" evidence="3">
    <location>
        <begin position="441"/>
        <end position="452"/>
    </location>
</feature>
<dbReference type="SMART" id="SM01214">
    <property type="entry name" value="Fmp27_GFWDK"/>
    <property type="match status" value="1"/>
</dbReference>
<dbReference type="Pfam" id="PF02815">
    <property type="entry name" value="MIR"/>
    <property type="match status" value="1"/>
</dbReference>
<feature type="region of interest" description="Disordered" evidence="3">
    <location>
        <begin position="880"/>
        <end position="911"/>
    </location>
</feature>
<dbReference type="PANTHER" id="PTHR15678">
    <property type="entry name" value="ANTIGEN MLAA-22-RELATED"/>
    <property type="match status" value="1"/>
</dbReference>
<reference evidence="7" key="1">
    <citation type="submission" date="2019-10" db="EMBL/GenBank/DDBJ databases">
        <authorList>
            <person name="Soares A.E.R."/>
            <person name="Aleixo A."/>
            <person name="Schneider P."/>
            <person name="Miyaki C.Y."/>
            <person name="Schneider M.P."/>
            <person name="Mello C."/>
            <person name="Vasconcelos A.T.R."/>
        </authorList>
    </citation>
    <scope>NUCLEOTIDE SEQUENCE</scope>
    <source>
        <tissue evidence="7">Muscle</tissue>
    </source>
</reference>
<dbReference type="PROSITE" id="PS50919">
    <property type="entry name" value="MIR"/>
    <property type="match status" value="2"/>
</dbReference>
<keyword evidence="4" id="KW-0732">Signal</keyword>
<dbReference type="SMART" id="SM00472">
    <property type="entry name" value="MIR"/>
    <property type="match status" value="3"/>
</dbReference>
<evidence type="ECO:0000259" key="6">
    <source>
        <dbReference type="PROSITE" id="PS50919"/>
    </source>
</evidence>
<dbReference type="Gene3D" id="1.10.510.10">
    <property type="entry name" value="Transferase(Phosphotransferase) domain 1"/>
    <property type="match status" value="1"/>
</dbReference>
<evidence type="ECO:0000256" key="2">
    <source>
        <dbReference type="SAM" id="Coils"/>
    </source>
</evidence>
<feature type="coiled-coil region" evidence="2">
    <location>
        <begin position="2001"/>
        <end position="2066"/>
    </location>
</feature>
<keyword evidence="8" id="KW-1185">Reference proteome</keyword>
<dbReference type="Pfam" id="PF00069">
    <property type="entry name" value="Pkinase"/>
    <property type="match status" value="1"/>
</dbReference>
<feature type="domain" description="MIR" evidence="6">
    <location>
        <begin position="23"/>
        <end position="77"/>
    </location>
</feature>
<dbReference type="InterPro" id="IPR016093">
    <property type="entry name" value="MIR_motif"/>
</dbReference>
<feature type="domain" description="Protein kinase" evidence="5">
    <location>
        <begin position="2286"/>
        <end position="2586"/>
    </location>
</feature>
<dbReference type="CDD" id="cd23293">
    <property type="entry name" value="beta-trefoil_MIR_SDF2_meta"/>
    <property type="match status" value="1"/>
</dbReference>
<evidence type="ECO:0000256" key="3">
    <source>
        <dbReference type="SAM" id="MobiDB-lite"/>
    </source>
</evidence>
<feature type="region of interest" description="Disordered" evidence="3">
    <location>
        <begin position="441"/>
        <end position="462"/>
    </location>
</feature>
<keyword evidence="1" id="KW-0677">Repeat</keyword>
<keyword evidence="2" id="KW-0175">Coiled coil</keyword>
<dbReference type="InterPro" id="IPR045167">
    <property type="entry name" value="Hobbit"/>
</dbReference>
<name>A0ABQ9D7Q3_9PASS</name>
<organism evidence="7 8">
    <name type="scientific">Willisornis vidua</name>
    <name type="common">Xingu scale-backed antbird</name>
    <dbReference type="NCBI Taxonomy" id="1566151"/>
    <lineage>
        <taxon>Eukaryota</taxon>
        <taxon>Metazoa</taxon>
        <taxon>Chordata</taxon>
        <taxon>Craniata</taxon>
        <taxon>Vertebrata</taxon>
        <taxon>Euteleostomi</taxon>
        <taxon>Archelosauria</taxon>
        <taxon>Archosauria</taxon>
        <taxon>Dinosauria</taxon>
        <taxon>Saurischia</taxon>
        <taxon>Theropoda</taxon>
        <taxon>Coelurosauria</taxon>
        <taxon>Aves</taxon>
        <taxon>Neognathae</taxon>
        <taxon>Neoaves</taxon>
        <taxon>Telluraves</taxon>
        <taxon>Australaves</taxon>
        <taxon>Passeriformes</taxon>
        <taxon>Thamnophilidae</taxon>
        <taxon>Willisornis</taxon>
    </lineage>
</organism>
<feature type="compositionally biased region" description="Polar residues" evidence="3">
    <location>
        <begin position="2650"/>
        <end position="2701"/>
    </location>
</feature>
<feature type="coiled-coil region" evidence="2">
    <location>
        <begin position="3084"/>
        <end position="3240"/>
    </location>
</feature>
<proteinExistence type="predicted"/>
<dbReference type="InterPro" id="IPR011009">
    <property type="entry name" value="Kinase-like_dom_sf"/>
</dbReference>
<comment type="caution">
    <text evidence="7">The sequence shown here is derived from an EMBL/GenBank/DDBJ whole genome shotgun (WGS) entry which is preliminary data.</text>
</comment>
<feature type="region of interest" description="Disordered" evidence="3">
    <location>
        <begin position="3293"/>
        <end position="3321"/>
    </location>
</feature>
<dbReference type="PROSITE" id="PS50011">
    <property type="entry name" value="PROTEIN_KINASE_DOM"/>
    <property type="match status" value="1"/>
</dbReference>
<dbReference type="Gene3D" id="2.80.10.50">
    <property type="match status" value="1"/>
</dbReference>
<feature type="chain" id="PRO_5046620612" description="K0100 protein" evidence="4">
    <location>
        <begin position="22"/>
        <end position="3627"/>
    </location>
</feature>
<evidence type="ECO:0008006" key="9">
    <source>
        <dbReference type="Google" id="ProtNLM"/>
    </source>
</evidence>
<protein>
    <recommendedName>
        <fullName evidence="9">K0100 protein</fullName>
    </recommendedName>
</protein>
<dbReference type="InterPro" id="IPR036300">
    <property type="entry name" value="MIR_dom_sf"/>
</dbReference>
<evidence type="ECO:0000259" key="5">
    <source>
        <dbReference type="PROSITE" id="PS50011"/>
    </source>
</evidence>
<feature type="signal peptide" evidence="4">
    <location>
        <begin position="1"/>
        <end position="21"/>
    </location>
</feature>